<protein>
    <submittedName>
        <fullName evidence="15">M48 family metallopeptidase</fullName>
    </submittedName>
</protein>
<feature type="transmembrane region" description="Helical" evidence="13">
    <location>
        <begin position="228"/>
        <end position="250"/>
    </location>
</feature>
<feature type="compositionally biased region" description="Low complexity" evidence="12">
    <location>
        <begin position="353"/>
        <end position="363"/>
    </location>
</feature>
<keyword evidence="5 13" id="KW-0812">Transmembrane</keyword>
<evidence type="ECO:0000256" key="7">
    <source>
        <dbReference type="ARBA" id="ARBA00022801"/>
    </source>
</evidence>
<dbReference type="GO" id="GO:0046872">
    <property type="term" value="F:metal ion binding"/>
    <property type="evidence" value="ECO:0007669"/>
    <property type="project" value="UniProtKB-KW"/>
</dbReference>
<dbReference type="InterPro" id="IPR001915">
    <property type="entry name" value="Peptidase_M48"/>
</dbReference>
<evidence type="ECO:0000256" key="10">
    <source>
        <dbReference type="ARBA" id="ARBA00023049"/>
    </source>
</evidence>
<evidence type="ECO:0000256" key="6">
    <source>
        <dbReference type="ARBA" id="ARBA00022723"/>
    </source>
</evidence>
<evidence type="ECO:0000256" key="12">
    <source>
        <dbReference type="SAM" id="MobiDB-lite"/>
    </source>
</evidence>
<feature type="compositionally biased region" description="Basic and acidic residues" evidence="12">
    <location>
        <begin position="343"/>
        <end position="352"/>
    </location>
</feature>
<evidence type="ECO:0000256" key="13">
    <source>
        <dbReference type="SAM" id="Phobius"/>
    </source>
</evidence>
<comment type="subcellular location">
    <subcellularLocation>
        <location evidence="2">Cell membrane</location>
        <topology evidence="2">Multi-pass membrane protein</topology>
    </subcellularLocation>
</comment>
<evidence type="ECO:0000256" key="5">
    <source>
        <dbReference type="ARBA" id="ARBA00022692"/>
    </source>
</evidence>
<keyword evidence="4" id="KW-0645">Protease</keyword>
<accession>A0A944M723</accession>
<keyword evidence="3" id="KW-1003">Cell membrane</keyword>
<reference evidence="15 16" key="1">
    <citation type="submission" date="2021-05" db="EMBL/GenBank/DDBJ databases">
        <title>Genetic and Functional Diversity in Clade A Lucinid endosymbionts from the Bahamas.</title>
        <authorList>
            <person name="Giani N.M."/>
            <person name="Engel A.S."/>
            <person name="Campbell B.J."/>
        </authorList>
    </citation>
    <scope>NUCLEOTIDE SEQUENCE [LARGE SCALE GENOMIC DNA]</scope>
    <source>
        <strain evidence="15">LUC16012Gg_MoonRockCtena</strain>
    </source>
</reference>
<evidence type="ECO:0000256" key="3">
    <source>
        <dbReference type="ARBA" id="ARBA00022475"/>
    </source>
</evidence>
<evidence type="ECO:0000256" key="9">
    <source>
        <dbReference type="ARBA" id="ARBA00022989"/>
    </source>
</evidence>
<dbReference type="Pfam" id="PF01435">
    <property type="entry name" value="Peptidase_M48"/>
    <property type="match status" value="1"/>
</dbReference>
<name>A0A944M723_9GAMM</name>
<keyword evidence="10" id="KW-0482">Metalloprotease</keyword>
<dbReference type="GO" id="GO:0004222">
    <property type="term" value="F:metalloendopeptidase activity"/>
    <property type="evidence" value="ECO:0007669"/>
    <property type="project" value="InterPro"/>
</dbReference>
<feature type="transmembrane region" description="Helical" evidence="13">
    <location>
        <begin position="190"/>
        <end position="208"/>
    </location>
</feature>
<dbReference type="AlphaFoldDB" id="A0A944M723"/>
<evidence type="ECO:0000256" key="8">
    <source>
        <dbReference type="ARBA" id="ARBA00022833"/>
    </source>
</evidence>
<sequence>MNFFEHQDEAKRNTRHLVLLFLLAVIAIIVAVDGVLLLLFSSALDQSMTATTGNLGDFLSSHSSILLFGSLGTGAIIGFASLYRSASLRDGGGSVARAMGGVPVEADPKDPLRQRLRNVVEEIAIASGVPVPEIYIMEQEPGINAFAAGYSPSDAAVAVTRGTLESLNREELQGVIAHEFSHIFNGDMRINIRLMGALFGILVLAIAGRRILSGVRFSSGSRKNGGGAIILFAAALTAIGYIGLFFARWIKAAVSRQREYLADASAVQYTRNPQGIAGALKKIAVHAQGAVLARDSEEIAHMLFGEGRTTALFATHPPIVERIQRIEPGFRGEELTEIAKRIERQSRRKAEQESAAAKSASKRTPFDPRTIIEDIGRPDWERIVAAAVLAASLPPSLLSAARSTEWAPELLLTILLDKEDSIRERQLLTIAGKLGAESEAQVSHLAKSALPIRPEQRLPLLEIAFPALKRRPLEFIQRMLDTVNEIVHLDGRVEVFEFLLAKVISLHLNEAINPAQSRSGGNDTLQAQAQSVRDVVAILAQHGHRDPDIVQRSYLNGIDSAGVERLPLHLPGDWVSTLENALSRLDKLRNREKERLIKALMDTILTDNQASTEELELLRAIGSALHIPLPLLSNHTAGSENGE</sequence>
<dbReference type="InterPro" id="IPR050083">
    <property type="entry name" value="HtpX_protease"/>
</dbReference>
<dbReference type="GO" id="GO:0005886">
    <property type="term" value="C:plasma membrane"/>
    <property type="evidence" value="ECO:0007669"/>
    <property type="project" value="UniProtKB-SubCell"/>
</dbReference>
<proteinExistence type="predicted"/>
<feature type="region of interest" description="Disordered" evidence="12">
    <location>
        <begin position="343"/>
        <end position="364"/>
    </location>
</feature>
<dbReference type="Gene3D" id="3.30.2010.10">
    <property type="entry name" value="Metalloproteases ('zincins'), catalytic domain"/>
    <property type="match status" value="1"/>
</dbReference>
<keyword evidence="8" id="KW-0862">Zinc</keyword>
<keyword evidence="7" id="KW-0378">Hydrolase</keyword>
<dbReference type="PANTHER" id="PTHR43221">
    <property type="entry name" value="PROTEASE HTPX"/>
    <property type="match status" value="1"/>
</dbReference>
<feature type="transmembrane region" description="Helical" evidence="13">
    <location>
        <begin position="17"/>
        <end position="44"/>
    </location>
</feature>
<organism evidence="15 16">
    <name type="scientific">Candidatus Thiodiazotropha taylori</name>
    <dbReference type="NCBI Taxonomy" id="2792791"/>
    <lineage>
        <taxon>Bacteria</taxon>
        <taxon>Pseudomonadati</taxon>
        <taxon>Pseudomonadota</taxon>
        <taxon>Gammaproteobacteria</taxon>
        <taxon>Chromatiales</taxon>
        <taxon>Sedimenticolaceae</taxon>
        <taxon>Candidatus Thiodiazotropha</taxon>
    </lineage>
</organism>
<keyword evidence="11 13" id="KW-0472">Membrane</keyword>
<dbReference type="CDD" id="cd07340">
    <property type="entry name" value="M48B_Htpx_like"/>
    <property type="match status" value="1"/>
</dbReference>
<keyword evidence="6" id="KW-0479">Metal-binding</keyword>
<feature type="transmembrane region" description="Helical" evidence="13">
    <location>
        <begin position="64"/>
        <end position="83"/>
    </location>
</feature>
<dbReference type="PANTHER" id="PTHR43221:SF1">
    <property type="entry name" value="PROTEASE HTPX"/>
    <property type="match status" value="1"/>
</dbReference>
<dbReference type="EMBL" id="JAHHGM010000004">
    <property type="protein sequence ID" value="MBT2988409.1"/>
    <property type="molecule type" value="Genomic_DNA"/>
</dbReference>
<gene>
    <name evidence="15" type="ORF">KME65_05550</name>
</gene>
<keyword evidence="9 13" id="KW-1133">Transmembrane helix</keyword>
<comment type="caution">
    <text evidence="15">The sequence shown here is derived from an EMBL/GenBank/DDBJ whole genome shotgun (WGS) entry which is preliminary data.</text>
</comment>
<evidence type="ECO:0000256" key="11">
    <source>
        <dbReference type="ARBA" id="ARBA00023136"/>
    </source>
</evidence>
<dbReference type="GO" id="GO:0006508">
    <property type="term" value="P:proteolysis"/>
    <property type="evidence" value="ECO:0007669"/>
    <property type="project" value="UniProtKB-KW"/>
</dbReference>
<evidence type="ECO:0000313" key="16">
    <source>
        <dbReference type="Proteomes" id="UP000770889"/>
    </source>
</evidence>
<evidence type="ECO:0000313" key="15">
    <source>
        <dbReference type="EMBL" id="MBT2988409.1"/>
    </source>
</evidence>
<dbReference type="Proteomes" id="UP000770889">
    <property type="component" value="Unassembled WGS sequence"/>
</dbReference>
<feature type="domain" description="Peptidase M48" evidence="14">
    <location>
        <begin position="114"/>
        <end position="327"/>
    </location>
</feature>
<evidence type="ECO:0000256" key="2">
    <source>
        <dbReference type="ARBA" id="ARBA00004651"/>
    </source>
</evidence>
<evidence type="ECO:0000256" key="4">
    <source>
        <dbReference type="ARBA" id="ARBA00022670"/>
    </source>
</evidence>
<evidence type="ECO:0000256" key="1">
    <source>
        <dbReference type="ARBA" id="ARBA00001947"/>
    </source>
</evidence>
<evidence type="ECO:0000259" key="14">
    <source>
        <dbReference type="Pfam" id="PF01435"/>
    </source>
</evidence>
<comment type="cofactor">
    <cofactor evidence="1">
        <name>Zn(2+)</name>
        <dbReference type="ChEBI" id="CHEBI:29105"/>
    </cofactor>
</comment>